<dbReference type="RefSeq" id="WP_006860338.1">
    <property type="nucleotide sequence ID" value="NZ_ACCL02000002.1"/>
</dbReference>
<sequence length="224" mass="26257">MGTVSLEKMNHLFWLGRYTERVYTTLLLFDRYYDIMIDKDEHVYQEYCRRLAIPDIYTDRKQFTQSYLFSEQNPDSMYANLQRAFDNAVVLREEVSSEVLAYIQMSLDTLKAAQGGAAPVMELQKVTDYLLAFWGAADDYVENEESRNVIKCGKYLERLDLYFRFDSPVAMMEKEYSKLNNRMERVSLPCSKEHLDAFMDIAQKGERQRRYTEALELLGSAIGV</sequence>
<dbReference type="EMBL" id="ACCL02000002">
    <property type="protein sequence ID" value="EET62503.1"/>
    <property type="molecule type" value="Genomic_DNA"/>
</dbReference>
<feature type="domain" description="DUF403" evidence="1">
    <location>
        <begin position="10"/>
        <end position="164"/>
    </location>
</feature>
<dbReference type="AlphaFoldDB" id="C6LA96"/>
<protein>
    <recommendedName>
        <fullName evidence="1">DUF403 domain-containing protein</fullName>
    </recommendedName>
</protein>
<evidence type="ECO:0000259" key="1">
    <source>
        <dbReference type="Pfam" id="PF04168"/>
    </source>
</evidence>
<keyword evidence="3" id="KW-1185">Reference proteome</keyword>
<comment type="caution">
    <text evidence="2">The sequence shown here is derived from an EMBL/GenBank/DDBJ whole genome shotgun (WGS) entry which is preliminary data.</text>
</comment>
<gene>
    <name evidence="2" type="ORF">BRYFOR_05538</name>
</gene>
<evidence type="ECO:0000313" key="3">
    <source>
        <dbReference type="Proteomes" id="UP000005561"/>
    </source>
</evidence>
<dbReference type="eggNOG" id="COG2307">
    <property type="taxonomic scope" value="Bacteria"/>
</dbReference>
<proteinExistence type="predicted"/>
<dbReference type="Proteomes" id="UP000005561">
    <property type="component" value="Unassembled WGS sequence"/>
</dbReference>
<dbReference type="Pfam" id="PF04168">
    <property type="entry name" value="Alpha-E"/>
    <property type="match status" value="1"/>
</dbReference>
<dbReference type="OrthoDB" id="9803532at2"/>
<dbReference type="STRING" id="168384.SAMN05660368_02199"/>
<dbReference type="InterPro" id="IPR007296">
    <property type="entry name" value="DUF403"/>
</dbReference>
<name>C6LA96_9FIRM</name>
<reference evidence="2" key="1">
    <citation type="submission" date="2009-07" db="EMBL/GenBank/DDBJ databases">
        <authorList>
            <person name="Weinstock G."/>
            <person name="Sodergren E."/>
            <person name="Clifton S."/>
            <person name="Fulton L."/>
            <person name="Fulton B."/>
            <person name="Courtney L."/>
            <person name="Fronick C."/>
            <person name="Harrison M."/>
            <person name="Strong C."/>
            <person name="Farmer C."/>
            <person name="Delahaunty K."/>
            <person name="Markovic C."/>
            <person name="Hall O."/>
            <person name="Minx P."/>
            <person name="Tomlinson C."/>
            <person name="Mitreva M."/>
            <person name="Nelson J."/>
            <person name="Hou S."/>
            <person name="Wollam A."/>
            <person name="Pepin K.H."/>
            <person name="Johnson M."/>
            <person name="Bhonagiri V."/>
            <person name="Nash W.E."/>
            <person name="Warren W."/>
            <person name="Chinwalla A."/>
            <person name="Mardis E.R."/>
            <person name="Wilson R.K."/>
        </authorList>
    </citation>
    <scope>NUCLEOTIDE SEQUENCE [LARGE SCALE GENOMIC DNA]</scope>
    <source>
        <strain evidence="2">DSM 14469</strain>
    </source>
</reference>
<accession>C6LA96</accession>
<evidence type="ECO:0000313" key="2">
    <source>
        <dbReference type="EMBL" id="EET62503.1"/>
    </source>
</evidence>
<organism evidence="2 3">
    <name type="scientific">Marvinbryantia formatexigens DSM 14469</name>
    <dbReference type="NCBI Taxonomy" id="478749"/>
    <lineage>
        <taxon>Bacteria</taxon>
        <taxon>Bacillati</taxon>
        <taxon>Bacillota</taxon>
        <taxon>Clostridia</taxon>
        <taxon>Lachnospirales</taxon>
        <taxon>Lachnospiraceae</taxon>
        <taxon>Marvinbryantia</taxon>
    </lineage>
</organism>